<dbReference type="EMBL" id="LR743504">
    <property type="protein sequence ID" value="CAA2106698.1"/>
    <property type="molecule type" value="Genomic_DNA"/>
</dbReference>
<evidence type="ECO:0000256" key="10">
    <source>
        <dbReference type="PROSITE-ProRule" id="PRU01360"/>
    </source>
</evidence>
<dbReference type="GO" id="GO:0015891">
    <property type="term" value="P:siderophore transport"/>
    <property type="evidence" value="ECO:0007669"/>
    <property type="project" value="InterPro"/>
</dbReference>
<evidence type="ECO:0000256" key="5">
    <source>
        <dbReference type="ARBA" id="ARBA00022692"/>
    </source>
</evidence>
<evidence type="ECO:0000259" key="13">
    <source>
        <dbReference type="Pfam" id="PF07715"/>
    </source>
</evidence>
<dbReference type="PANTHER" id="PTHR32552:SF85">
    <property type="entry name" value="BLL7968 PROTEIN"/>
    <property type="match status" value="1"/>
</dbReference>
<dbReference type="GO" id="GO:0038023">
    <property type="term" value="F:signaling receptor activity"/>
    <property type="evidence" value="ECO:0007669"/>
    <property type="project" value="InterPro"/>
</dbReference>
<dbReference type="CDD" id="cd01347">
    <property type="entry name" value="ligand_gated_channel"/>
    <property type="match status" value="1"/>
</dbReference>
<dbReference type="GO" id="GO:0015344">
    <property type="term" value="F:siderophore uptake transmembrane transporter activity"/>
    <property type="evidence" value="ECO:0007669"/>
    <property type="project" value="TreeGrafter"/>
</dbReference>
<evidence type="ECO:0000256" key="3">
    <source>
        <dbReference type="ARBA" id="ARBA00022448"/>
    </source>
</evidence>
<evidence type="ECO:0000256" key="7">
    <source>
        <dbReference type="ARBA" id="ARBA00023136"/>
    </source>
</evidence>
<name>A0A679JD47_9HYPH</name>
<evidence type="ECO:0000256" key="11">
    <source>
        <dbReference type="RuleBase" id="RU003357"/>
    </source>
</evidence>
<keyword evidence="8 14" id="KW-0675">Receptor</keyword>
<dbReference type="InterPro" id="IPR036942">
    <property type="entry name" value="Beta-barrel_TonB_sf"/>
</dbReference>
<dbReference type="NCBIfam" id="TIGR01783">
    <property type="entry name" value="TonB-siderophor"/>
    <property type="match status" value="1"/>
</dbReference>
<evidence type="ECO:0000256" key="1">
    <source>
        <dbReference type="ARBA" id="ARBA00004571"/>
    </source>
</evidence>
<feature type="domain" description="TonB-dependent receptor plug" evidence="13">
    <location>
        <begin position="87"/>
        <end position="184"/>
    </location>
</feature>
<dbReference type="PANTHER" id="PTHR32552">
    <property type="entry name" value="FERRICHROME IRON RECEPTOR-RELATED"/>
    <property type="match status" value="1"/>
</dbReference>
<sequence length="739" mass="80130">MQDQTGCLLQAARLDRRGASRLPWLLAGGAALVLADTAWAQTSPAAVQAASPTAVSLDQITVDGDGSRTVGYQPRRTSFGAGLDTSLLDTPANIAVVPATVLRDQRVLSLDEALRNVSGTAQANSLGGTQEGVIRRGFGTTRDSSILRDGRRTVLQQNFNYAIEQVEVLKGPASLLYGISEPGGLINLVSKRPEFTSHGALSVTGTSFGGGLVQADVTGPVEGTNLAYRVVGDFQDYQYWRNFGAIERQVVAPSLTWKGDDTKVTVAYEFSHYNIPFDRGTIFDPRNGRPLKVPRDRRFDERFSRVDATSHLASLDIEHRFNDDWRLHFGYSFSHLGYDDNQVRAVSYNAETGFLTRRADSTQGGDFNAHVARLDLTGRVDTFGLRHDILAGAMYERVDYFRKTTIRGANQGGFNVFDPIYGLLGPSNQVSLTGSDVRDRLNNTSLYLQDSFHLTDQLILVAGVSAQIYDQLAYAGRPSVVTTDINGVKPIPRAGIVYKLTPDLSLYGSFSRSFRPNVTDLETNGSLAPEEGEAYEVGVKADLGPGLTVTGAMFDVEKANVLVTQVVDGARIATTAGKARSRGFELDFAGQILPDWAVIGSYGFTQALVTEDPILAGKELQNTPRVTASAFLTHQFGAVAREAELGSLRLGPGFLEAGFGTRYIGERPGDAANTFTMPHYLVCDAFFAYRTAVNGRATTIQLNLKNLFDETYYSSSAASNLLVAVGEPFQALVTARVSW</sequence>
<dbReference type="GO" id="GO:0009279">
    <property type="term" value="C:cell outer membrane"/>
    <property type="evidence" value="ECO:0007669"/>
    <property type="project" value="UniProtKB-SubCell"/>
</dbReference>
<organism evidence="14">
    <name type="scientific">Methylobacterium bullatum</name>
    <dbReference type="NCBI Taxonomy" id="570505"/>
    <lineage>
        <taxon>Bacteria</taxon>
        <taxon>Pseudomonadati</taxon>
        <taxon>Pseudomonadota</taxon>
        <taxon>Alphaproteobacteria</taxon>
        <taxon>Hyphomicrobiales</taxon>
        <taxon>Methylobacteriaceae</taxon>
        <taxon>Methylobacterium</taxon>
    </lineage>
</organism>
<dbReference type="Gene3D" id="2.170.130.10">
    <property type="entry name" value="TonB-dependent receptor, plug domain"/>
    <property type="match status" value="1"/>
</dbReference>
<protein>
    <submittedName>
        <fullName evidence="14">Ferrichrome-iron receptor</fullName>
    </submittedName>
</protein>
<dbReference type="InterPro" id="IPR010105">
    <property type="entry name" value="TonB_sidphr_rcpt"/>
</dbReference>
<keyword evidence="9 10" id="KW-0998">Cell outer membrane</keyword>
<reference evidence="14" key="1">
    <citation type="submission" date="2019-12" db="EMBL/GenBank/DDBJ databases">
        <authorList>
            <person name="Cremers G."/>
        </authorList>
    </citation>
    <scope>NUCLEOTIDE SEQUENCE</scope>
    <source>
        <strain evidence="14">Mbul1</strain>
    </source>
</reference>
<evidence type="ECO:0000256" key="6">
    <source>
        <dbReference type="ARBA" id="ARBA00023077"/>
    </source>
</evidence>
<evidence type="ECO:0000256" key="9">
    <source>
        <dbReference type="ARBA" id="ARBA00023237"/>
    </source>
</evidence>
<keyword evidence="6 11" id="KW-0798">TonB box</keyword>
<evidence type="ECO:0000313" key="14">
    <source>
        <dbReference type="EMBL" id="CAA2106698.1"/>
    </source>
</evidence>
<dbReference type="Gene3D" id="2.40.170.20">
    <property type="entry name" value="TonB-dependent receptor, beta-barrel domain"/>
    <property type="match status" value="1"/>
</dbReference>
<keyword evidence="3 10" id="KW-0813">Transport</keyword>
<dbReference type="InterPro" id="IPR039426">
    <property type="entry name" value="TonB-dep_rcpt-like"/>
</dbReference>
<dbReference type="SUPFAM" id="SSF56935">
    <property type="entry name" value="Porins"/>
    <property type="match status" value="1"/>
</dbReference>
<evidence type="ECO:0000256" key="4">
    <source>
        <dbReference type="ARBA" id="ARBA00022452"/>
    </source>
</evidence>
<keyword evidence="7 10" id="KW-0472">Membrane</keyword>
<evidence type="ECO:0000256" key="2">
    <source>
        <dbReference type="ARBA" id="ARBA00009810"/>
    </source>
</evidence>
<proteinExistence type="inferred from homology"/>
<evidence type="ECO:0000259" key="12">
    <source>
        <dbReference type="Pfam" id="PF00593"/>
    </source>
</evidence>
<dbReference type="Pfam" id="PF07715">
    <property type="entry name" value="Plug"/>
    <property type="match status" value="1"/>
</dbReference>
<dbReference type="PROSITE" id="PS52016">
    <property type="entry name" value="TONB_DEPENDENT_REC_3"/>
    <property type="match status" value="1"/>
</dbReference>
<dbReference type="AlphaFoldDB" id="A0A679JD47"/>
<feature type="domain" description="TonB-dependent receptor-like beta-barrel" evidence="12">
    <location>
        <begin position="256"/>
        <end position="707"/>
    </location>
</feature>
<comment type="subcellular location">
    <subcellularLocation>
        <location evidence="1 10">Cell outer membrane</location>
        <topology evidence="1 10">Multi-pass membrane protein</topology>
    </subcellularLocation>
</comment>
<dbReference type="Pfam" id="PF00593">
    <property type="entry name" value="TonB_dep_Rec_b-barrel"/>
    <property type="match status" value="1"/>
</dbReference>
<evidence type="ECO:0000256" key="8">
    <source>
        <dbReference type="ARBA" id="ARBA00023170"/>
    </source>
</evidence>
<gene>
    <name evidence="14" type="primary">fhuA_5</name>
    <name evidence="14" type="ORF">MBUL_03801</name>
</gene>
<dbReference type="InterPro" id="IPR012910">
    <property type="entry name" value="Plug_dom"/>
</dbReference>
<dbReference type="InterPro" id="IPR000531">
    <property type="entry name" value="Beta-barrel_TonB"/>
</dbReference>
<keyword evidence="5 10" id="KW-0812">Transmembrane</keyword>
<accession>A0A679JD47</accession>
<keyword evidence="4 10" id="KW-1134">Transmembrane beta strand</keyword>
<dbReference type="InterPro" id="IPR037066">
    <property type="entry name" value="Plug_dom_sf"/>
</dbReference>
<comment type="similarity">
    <text evidence="2 10 11">Belongs to the TonB-dependent receptor family.</text>
</comment>